<keyword evidence="8" id="KW-1185">Reference proteome</keyword>
<feature type="domain" description="Sulfatase N-terminal" evidence="6">
    <location>
        <begin position="21"/>
        <end position="371"/>
    </location>
</feature>
<keyword evidence="3" id="KW-0378">Hydrolase</keyword>
<dbReference type="Gene3D" id="3.40.720.10">
    <property type="entry name" value="Alkaline Phosphatase, subunit A"/>
    <property type="match status" value="1"/>
</dbReference>
<dbReference type="InterPro" id="IPR000917">
    <property type="entry name" value="Sulfatase_N"/>
</dbReference>
<dbReference type="InterPro" id="IPR050738">
    <property type="entry name" value="Sulfatase"/>
</dbReference>
<dbReference type="InterPro" id="IPR017850">
    <property type="entry name" value="Alkaline_phosphatase_core_sf"/>
</dbReference>
<dbReference type="Proteomes" id="UP001214250">
    <property type="component" value="Chromosome 1"/>
</dbReference>
<comment type="similarity">
    <text evidence="1">Belongs to the sulfatase family.</text>
</comment>
<evidence type="ECO:0000256" key="3">
    <source>
        <dbReference type="ARBA" id="ARBA00022801"/>
    </source>
</evidence>
<dbReference type="RefSeq" id="WP_274150549.1">
    <property type="nucleotide sequence ID" value="NZ_CP117811.1"/>
</dbReference>
<dbReference type="SUPFAM" id="SSF53649">
    <property type="entry name" value="Alkaline phosphatase-like"/>
    <property type="match status" value="1"/>
</dbReference>
<keyword evidence="4" id="KW-0106">Calcium</keyword>
<evidence type="ECO:0000256" key="1">
    <source>
        <dbReference type="ARBA" id="ARBA00008779"/>
    </source>
</evidence>
<dbReference type="PROSITE" id="PS00523">
    <property type="entry name" value="SULFATASE_1"/>
    <property type="match status" value="1"/>
</dbReference>
<protein>
    <submittedName>
        <fullName evidence="7">Arylsulfatase</fullName>
    </submittedName>
</protein>
<dbReference type="InterPro" id="IPR024607">
    <property type="entry name" value="Sulfatase_CS"/>
</dbReference>
<dbReference type="PANTHER" id="PTHR42693:SF53">
    <property type="entry name" value="ENDO-4-O-SULFATASE"/>
    <property type="match status" value="1"/>
</dbReference>
<evidence type="ECO:0000256" key="4">
    <source>
        <dbReference type="ARBA" id="ARBA00022837"/>
    </source>
</evidence>
<organism evidence="7 8">
    <name type="scientific">Lentisphaera profundi</name>
    <dbReference type="NCBI Taxonomy" id="1658616"/>
    <lineage>
        <taxon>Bacteria</taxon>
        <taxon>Pseudomonadati</taxon>
        <taxon>Lentisphaerota</taxon>
        <taxon>Lentisphaeria</taxon>
        <taxon>Lentisphaerales</taxon>
        <taxon>Lentisphaeraceae</taxon>
        <taxon>Lentisphaera</taxon>
    </lineage>
</organism>
<sequence length="512" mass="56970">MKKLFTLLTIFSSLILAESKPNIIYILADDMGYGDVKAYNPDCKFPTPHLDSLAQNGMMFTDSHTNSSVCTPTRYGIMTGRYAWRTRLKDGVQNGYGASLIEPDRMTLASLLKSQGYNTACIGKWHIGMDWALTSGSSAKAKGDNVDHTTPIKNGPVDVGFDYYFGLAGSLGMPPHCFIENRNLISELDVIHKDKKGTNKKLHSCRPGFASSDFDVFQVLNQVTDKAVDYIEKNAKKEKPFFLYFPLNAPHAPVTPHKDFQAKSNINAYADFCMEVDWRVGQIIKSLKEQNIFDNTLIIFTTDNGCSGTAKIDQLLAVGHNPSAHFRGIKGNLYEGGHRVPFLVQWPKAIKAGSVSDQTICTTDFLATLADMNNLELKDNQGEDSVSFYPALMGQNIDTTQRTAIIHHSDQGKFAIRQNKWVLVMDPHAGSKRKDGFSTPVKNPAAIQLFDLDQDPSQTINLQHQNPEIVSRMKKQLMSIIDNGRSTPGQAQKNDPGKKGWAHYDELIEKIN</sequence>
<dbReference type="Gene3D" id="3.30.1120.10">
    <property type="match status" value="1"/>
</dbReference>
<proteinExistence type="inferred from homology"/>
<dbReference type="EMBL" id="CP117811">
    <property type="protein sequence ID" value="WDE96484.1"/>
    <property type="molecule type" value="Genomic_DNA"/>
</dbReference>
<evidence type="ECO:0000256" key="2">
    <source>
        <dbReference type="ARBA" id="ARBA00022723"/>
    </source>
</evidence>
<evidence type="ECO:0000256" key="5">
    <source>
        <dbReference type="SAM" id="MobiDB-lite"/>
    </source>
</evidence>
<evidence type="ECO:0000259" key="6">
    <source>
        <dbReference type="Pfam" id="PF00884"/>
    </source>
</evidence>
<keyword evidence="2" id="KW-0479">Metal-binding</keyword>
<reference evidence="7 8" key="1">
    <citation type="submission" date="2023-02" db="EMBL/GenBank/DDBJ databases">
        <title>Genome sequence of Lentisphaera profundi SAORIC-696.</title>
        <authorList>
            <person name="Kim e."/>
            <person name="Cho J.-C."/>
            <person name="Choi A."/>
            <person name="Kang I."/>
        </authorList>
    </citation>
    <scope>NUCLEOTIDE SEQUENCE [LARGE SCALE GENOMIC DNA]</scope>
    <source>
        <strain evidence="7 8">SAORIC-696</strain>
    </source>
</reference>
<gene>
    <name evidence="7" type="ORF">PQO03_00705</name>
</gene>
<feature type="compositionally biased region" description="Basic and acidic residues" evidence="5">
    <location>
        <begin position="495"/>
        <end position="504"/>
    </location>
</feature>
<dbReference type="Pfam" id="PF00884">
    <property type="entry name" value="Sulfatase"/>
    <property type="match status" value="1"/>
</dbReference>
<feature type="region of interest" description="Disordered" evidence="5">
    <location>
        <begin position="483"/>
        <end position="504"/>
    </location>
</feature>
<feature type="compositionally biased region" description="Polar residues" evidence="5">
    <location>
        <begin position="484"/>
        <end position="493"/>
    </location>
</feature>
<name>A0ABY7VRX4_9BACT</name>
<evidence type="ECO:0000313" key="8">
    <source>
        <dbReference type="Proteomes" id="UP001214250"/>
    </source>
</evidence>
<evidence type="ECO:0000313" key="7">
    <source>
        <dbReference type="EMBL" id="WDE96484.1"/>
    </source>
</evidence>
<dbReference type="PANTHER" id="PTHR42693">
    <property type="entry name" value="ARYLSULFATASE FAMILY MEMBER"/>
    <property type="match status" value="1"/>
</dbReference>
<dbReference type="CDD" id="cd16143">
    <property type="entry name" value="ARS_like"/>
    <property type="match status" value="1"/>
</dbReference>
<dbReference type="PROSITE" id="PS00149">
    <property type="entry name" value="SULFATASE_2"/>
    <property type="match status" value="1"/>
</dbReference>
<accession>A0ABY7VRX4</accession>